<evidence type="ECO:0000256" key="1">
    <source>
        <dbReference type="ARBA" id="ARBA00022729"/>
    </source>
</evidence>
<proteinExistence type="predicted"/>
<dbReference type="PANTHER" id="PTHR30006:SF2">
    <property type="entry name" value="ABC TRANSPORTER SUBSTRATE-BINDING PROTEIN"/>
    <property type="match status" value="1"/>
</dbReference>
<keyword evidence="1 2" id="KW-0732">Signal</keyword>
<dbReference type="RefSeq" id="WP_344774419.1">
    <property type="nucleotide sequence ID" value="NZ_BAABAH010000004.1"/>
</dbReference>
<protein>
    <submittedName>
        <fullName evidence="3">Thiamine ABC transporter substrate-binding protein</fullName>
    </submittedName>
</protein>
<comment type="caution">
    <text evidence="3">The sequence shown here is derived from an EMBL/GenBank/DDBJ whole genome shotgun (WGS) entry which is preliminary data.</text>
</comment>
<dbReference type="PANTHER" id="PTHR30006">
    <property type="entry name" value="THIAMINE-BINDING PERIPLASMIC PROTEIN-RELATED"/>
    <property type="match status" value="1"/>
</dbReference>
<dbReference type="Pfam" id="PF13343">
    <property type="entry name" value="SBP_bac_6"/>
    <property type="match status" value="1"/>
</dbReference>
<organism evidence="3 4">
    <name type="scientific">Nocardioides panacisoli</name>
    <dbReference type="NCBI Taxonomy" id="627624"/>
    <lineage>
        <taxon>Bacteria</taxon>
        <taxon>Bacillati</taxon>
        <taxon>Actinomycetota</taxon>
        <taxon>Actinomycetes</taxon>
        <taxon>Propionibacteriales</taxon>
        <taxon>Nocardioidaceae</taxon>
        <taxon>Nocardioides</taxon>
    </lineage>
</organism>
<evidence type="ECO:0000256" key="2">
    <source>
        <dbReference type="SAM" id="SignalP"/>
    </source>
</evidence>
<gene>
    <name evidence="3" type="ORF">GCM10022242_17580</name>
</gene>
<dbReference type="NCBIfam" id="TIGR01254">
    <property type="entry name" value="sfuA"/>
    <property type="match status" value="1"/>
</dbReference>
<name>A0ABP7IDZ2_9ACTN</name>
<dbReference type="Gene3D" id="3.40.190.10">
    <property type="entry name" value="Periplasmic binding protein-like II"/>
    <property type="match status" value="2"/>
</dbReference>
<dbReference type="PROSITE" id="PS51257">
    <property type="entry name" value="PROKAR_LIPOPROTEIN"/>
    <property type="match status" value="1"/>
</dbReference>
<dbReference type="SUPFAM" id="SSF53850">
    <property type="entry name" value="Periplasmic binding protein-like II"/>
    <property type="match status" value="1"/>
</dbReference>
<feature type="chain" id="PRO_5046461532" evidence="2">
    <location>
        <begin position="28"/>
        <end position="353"/>
    </location>
</feature>
<feature type="signal peptide" evidence="2">
    <location>
        <begin position="1"/>
        <end position="27"/>
    </location>
</feature>
<evidence type="ECO:0000313" key="4">
    <source>
        <dbReference type="Proteomes" id="UP001501821"/>
    </source>
</evidence>
<sequence length="353" mass="38152">MRSFRALRAIAALAPLVLASACSVVHEKDSAGDPATGASGGTVVLVTHDSFNLPKDLIQQFEDESGYRLEHLPAGDGGELTNKLVLTKDDPLGDVAFGVDNTYGSRAVDAGVFAPYSPELPEGASDYALPGDDQGELTPIDTGAVCVNVDDAWFAQHGLQPPASLDDLTDPAYKGLFVTEGASTSSPGLAFLLATIAQYGDGWQDYWQRLLDNDVKIDKGWEDAFNVDYSYSGGDRPIVVSYDSDPAYTVEDGRTSTSALLDTCFRQVEYAGVLEGAKNPEGAQALVDWLLTPEVQAALPKNMYVFPVDADVPLPESWARFAKQPQQTEQLDPAEIDANRQDWLEQWNDLVTR</sequence>
<evidence type="ECO:0000313" key="3">
    <source>
        <dbReference type="EMBL" id="GAA3815971.1"/>
    </source>
</evidence>
<accession>A0ABP7IDZ2</accession>
<dbReference type="EMBL" id="BAABAH010000004">
    <property type="protein sequence ID" value="GAA3815971.1"/>
    <property type="molecule type" value="Genomic_DNA"/>
</dbReference>
<dbReference type="Proteomes" id="UP001501821">
    <property type="component" value="Unassembled WGS sequence"/>
</dbReference>
<dbReference type="InterPro" id="IPR005948">
    <property type="entry name" value="ThiB-like"/>
</dbReference>
<reference evidence="4" key="1">
    <citation type="journal article" date="2019" name="Int. J. Syst. Evol. Microbiol.">
        <title>The Global Catalogue of Microorganisms (GCM) 10K type strain sequencing project: providing services to taxonomists for standard genome sequencing and annotation.</title>
        <authorList>
            <consortium name="The Broad Institute Genomics Platform"/>
            <consortium name="The Broad Institute Genome Sequencing Center for Infectious Disease"/>
            <person name="Wu L."/>
            <person name="Ma J."/>
        </authorList>
    </citation>
    <scope>NUCLEOTIDE SEQUENCE [LARGE SCALE GENOMIC DNA]</scope>
    <source>
        <strain evidence="4">JCM 16953</strain>
    </source>
</reference>
<keyword evidence="4" id="KW-1185">Reference proteome</keyword>